<dbReference type="EMBL" id="JAKOGI010000005">
    <property type="protein sequence ID" value="KAJ8452252.1"/>
    <property type="molecule type" value="Genomic_DNA"/>
</dbReference>
<comment type="function">
    <text evidence="1">Essential component of the TIM23 complex, a complex that mediates the translocation of transit peptide-containing proteins across the mitochondrial inner membrane.</text>
</comment>
<evidence type="ECO:0000256" key="1">
    <source>
        <dbReference type="RuleBase" id="RU365079"/>
    </source>
</evidence>
<dbReference type="PROSITE" id="PS50969">
    <property type="entry name" value="FCP1"/>
    <property type="match status" value="1"/>
</dbReference>
<dbReference type="SUPFAM" id="SSF56784">
    <property type="entry name" value="HAD-like"/>
    <property type="match status" value="1"/>
</dbReference>
<accession>A0A9Q1L176</accession>
<keyword evidence="1" id="KW-0496">Mitochondrion</keyword>
<keyword evidence="1" id="KW-0653">Protein transport</keyword>
<comment type="subcellular location">
    <subcellularLocation>
        <location evidence="1">Mitochondrion inner membrane</location>
        <topology evidence="1">Single-pass membrane protein</topology>
    </subcellularLocation>
</comment>
<dbReference type="InterPro" id="IPR004274">
    <property type="entry name" value="FCP1_dom"/>
</dbReference>
<organism evidence="3 4">
    <name type="scientific">Carnegiea gigantea</name>
    <dbReference type="NCBI Taxonomy" id="171969"/>
    <lineage>
        <taxon>Eukaryota</taxon>
        <taxon>Viridiplantae</taxon>
        <taxon>Streptophyta</taxon>
        <taxon>Embryophyta</taxon>
        <taxon>Tracheophyta</taxon>
        <taxon>Spermatophyta</taxon>
        <taxon>Magnoliopsida</taxon>
        <taxon>eudicotyledons</taxon>
        <taxon>Gunneridae</taxon>
        <taxon>Pentapetalae</taxon>
        <taxon>Caryophyllales</taxon>
        <taxon>Cactineae</taxon>
        <taxon>Cactaceae</taxon>
        <taxon>Cactoideae</taxon>
        <taxon>Echinocereeae</taxon>
        <taxon>Carnegiea</taxon>
    </lineage>
</organism>
<reference evidence="3" key="1">
    <citation type="submission" date="2022-04" db="EMBL/GenBank/DDBJ databases">
        <title>Carnegiea gigantea Genome sequencing and assembly v2.</title>
        <authorList>
            <person name="Copetti D."/>
            <person name="Sanderson M.J."/>
            <person name="Burquez A."/>
            <person name="Wojciechowski M.F."/>
        </authorList>
    </citation>
    <scope>NUCLEOTIDE SEQUENCE</scope>
    <source>
        <strain evidence="3">SGP5-SGP5p</strain>
        <tissue evidence="3">Aerial part</tissue>
    </source>
</reference>
<keyword evidence="1" id="KW-0811">Translocation</keyword>
<name>A0A9Q1L176_9CARY</name>
<comment type="caution">
    <text evidence="3">The sequence shown here is derived from an EMBL/GenBank/DDBJ whole genome shotgun (WGS) entry which is preliminary data.</text>
</comment>
<keyword evidence="1" id="KW-0809">Transit peptide</keyword>
<evidence type="ECO:0000259" key="2">
    <source>
        <dbReference type="PROSITE" id="PS50969"/>
    </source>
</evidence>
<gene>
    <name evidence="3" type="ORF">Cgig2_006057</name>
</gene>
<dbReference type="OrthoDB" id="1711508at2759"/>
<dbReference type="GO" id="GO:0015031">
    <property type="term" value="P:protein transport"/>
    <property type="evidence" value="ECO:0007669"/>
    <property type="project" value="UniProtKB-KW"/>
</dbReference>
<dbReference type="InterPro" id="IPR023214">
    <property type="entry name" value="HAD_sf"/>
</dbReference>
<dbReference type="PANTHER" id="PTHR12210">
    <property type="entry name" value="DULLARD PROTEIN PHOSPHATASE"/>
    <property type="match status" value="1"/>
</dbReference>
<dbReference type="Gene3D" id="3.40.50.1000">
    <property type="entry name" value="HAD superfamily/HAD-like"/>
    <property type="match status" value="1"/>
</dbReference>
<protein>
    <recommendedName>
        <fullName evidence="1">Mitochondrial import inner membrane translocase subunit TIM50</fullName>
    </recommendedName>
</protein>
<keyword evidence="1" id="KW-0813">Transport</keyword>
<comment type="similarity">
    <text evidence="1">Belongs to the TIM50 family.</text>
</comment>
<sequence>MCRKNVDKVVDLLLGEKKKKLLFCWLDFGVSLTKGENFLQDASYCTDTGKKTLENKGKPLVLKELKKLWQKHRPDVPWDKGYYNETNTVLLDDSPYKALFNPPHTAIFPSPFSIKKGSDNSLGRKGELRKYLMRLAEADDVQKFIRENPFGQKPITESSEHWAFYKKIINPPPCTPEKKKQKKQVIIIYE</sequence>
<feature type="domain" description="FCP1 homology" evidence="2">
    <location>
        <begin position="1"/>
        <end position="135"/>
    </location>
</feature>
<keyword evidence="4" id="KW-1185">Reference proteome</keyword>
<dbReference type="InterPro" id="IPR036412">
    <property type="entry name" value="HAD-like_sf"/>
</dbReference>
<dbReference type="AlphaFoldDB" id="A0A9Q1L176"/>
<comment type="subunit">
    <text evidence="1">Component of the TIM23 complex.</text>
</comment>
<evidence type="ECO:0000313" key="4">
    <source>
        <dbReference type="Proteomes" id="UP001153076"/>
    </source>
</evidence>
<evidence type="ECO:0000313" key="3">
    <source>
        <dbReference type="EMBL" id="KAJ8452252.1"/>
    </source>
</evidence>
<proteinExistence type="inferred from homology"/>
<dbReference type="Proteomes" id="UP001153076">
    <property type="component" value="Unassembled WGS sequence"/>
</dbReference>
<dbReference type="InterPro" id="IPR050365">
    <property type="entry name" value="TIM50"/>
</dbReference>
<dbReference type="Pfam" id="PF03031">
    <property type="entry name" value="NIF"/>
    <property type="match status" value="1"/>
</dbReference>
<dbReference type="GO" id="GO:0005744">
    <property type="term" value="C:TIM23 mitochondrial import inner membrane translocase complex"/>
    <property type="evidence" value="ECO:0007669"/>
    <property type="project" value="UniProtKB-UniRule"/>
</dbReference>